<keyword evidence="3" id="KW-1185">Reference proteome</keyword>
<evidence type="ECO:0000259" key="1">
    <source>
        <dbReference type="Pfam" id="PF00168"/>
    </source>
</evidence>
<evidence type="ECO:0000313" key="3">
    <source>
        <dbReference type="Proteomes" id="UP001189429"/>
    </source>
</evidence>
<gene>
    <name evidence="2" type="ORF">PCOR1329_LOCUS38044</name>
</gene>
<dbReference type="EMBL" id="CAUYUJ010014611">
    <property type="protein sequence ID" value="CAK0843816.1"/>
    <property type="molecule type" value="Genomic_DNA"/>
</dbReference>
<dbReference type="Pfam" id="PF00168">
    <property type="entry name" value="C2"/>
    <property type="match status" value="1"/>
</dbReference>
<dbReference type="SUPFAM" id="SSF49562">
    <property type="entry name" value="C2 domain (Calcium/lipid-binding domain, CaLB)"/>
    <property type="match status" value="1"/>
</dbReference>
<accession>A0ABN9TDK2</accession>
<feature type="domain" description="C2" evidence="1">
    <location>
        <begin position="20"/>
        <end position="116"/>
    </location>
</feature>
<protein>
    <recommendedName>
        <fullName evidence="1">C2 domain-containing protein</fullName>
    </recommendedName>
</protein>
<dbReference type="InterPro" id="IPR035892">
    <property type="entry name" value="C2_domain_sf"/>
</dbReference>
<organism evidence="2 3">
    <name type="scientific">Prorocentrum cordatum</name>
    <dbReference type="NCBI Taxonomy" id="2364126"/>
    <lineage>
        <taxon>Eukaryota</taxon>
        <taxon>Sar</taxon>
        <taxon>Alveolata</taxon>
        <taxon>Dinophyceae</taxon>
        <taxon>Prorocentrales</taxon>
        <taxon>Prorocentraceae</taxon>
        <taxon>Prorocentrum</taxon>
    </lineage>
</organism>
<comment type="caution">
    <text evidence="2">The sequence shown here is derived from an EMBL/GenBank/DDBJ whole genome shotgun (WGS) entry which is preliminary data.</text>
</comment>
<dbReference type="Proteomes" id="UP001189429">
    <property type="component" value="Unassembled WGS sequence"/>
</dbReference>
<reference evidence="2" key="1">
    <citation type="submission" date="2023-10" db="EMBL/GenBank/DDBJ databases">
        <authorList>
            <person name="Chen Y."/>
            <person name="Shah S."/>
            <person name="Dougan E. K."/>
            <person name="Thang M."/>
            <person name="Chan C."/>
        </authorList>
    </citation>
    <scope>NUCLEOTIDE SEQUENCE [LARGE SCALE GENOMIC DNA]</scope>
</reference>
<dbReference type="CDD" id="cd00030">
    <property type="entry name" value="C2"/>
    <property type="match status" value="1"/>
</dbReference>
<sequence>MIKSCVARLAISSKWGSAGLIVTVHRAVGVQVQGQLPWSPVHIYVEVECGENPVKRTCVRPDGRFEEQFKLHVQAMDSSMLIRLKNQGVLGTVDVGYVHIDIQSDIVDAGSLREKVFEIEAGEGDTLRWTKPKHI</sequence>
<name>A0ABN9TDK2_9DINO</name>
<evidence type="ECO:0000313" key="2">
    <source>
        <dbReference type="EMBL" id="CAK0843816.1"/>
    </source>
</evidence>
<dbReference type="InterPro" id="IPR000008">
    <property type="entry name" value="C2_dom"/>
</dbReference>
<proteinExistence type="predicted"/>